<dbReference type="PANTHER" id="PTHR43684:SF1">
    <property type="entry name" value="ENOYL-COA DELTA ISOMERASE 2"/>
    <property type="match status" value="1"/>
</dbReference>
<keyword evidence="3 4" id="KW-0413">Isomerase</keyword>
<dbReference type="InterPro" id="IPR014352">
    <property type="entry name" value="FERM/acyl-CoA-bd_prot_sf"/>
</dbReference>
<dbReference type="AlphaFoldDB" id="A0A6S7FZR4"/>
<dbReference type="SUPFAM" id="SSF47027">
    <property type="entry name" value="Acyl-CoA binding protein"/>
    <property type="match status" value="1"/>
</dbReference>
<comment type="caution">
    <text evidence="4">The sequence shown here is derived from an EMBL/GenBank/DDBJ whole genome shotgun (WGS) entry which is preliminary data.</text>
</comment>
<evidence type="ECO:0000256" key="1">
    <source>
        <dbReference type="ARBA" id="ARBA00004275"/>
    </source>
</evidence>
<keyword evidence="2" id="KW-0576">Peroxisome</keyword>
<evidence type="ECO:0000256" key="3">
    <source>
        <dbReference type="ARBA" id="ARBA00023235"/>
    </source>
</evidence>
<sequence>MSDQFNQAKKNVSKLTQDPGNDVQLKMYSLYKQVLAQELPNNKVKEGHTSDSGDFEYILVTQDGGLKTVTLNRPTKYNAINSKMYRELITALKQAGQDDSVVTLITGAGQYFCSGNDLTSSLNIPPEEREKLALKRNELMREFVSTFIDFPKPIVAAVNGPAIGISVTLLALLDMVYASDRATFHTPFMTLGLCPEACSSYLFPKIMGHAKANEVLLAGRKLNAVEACNCGLVTEVFPQAEFEKEVNKRMKHLTGLPPKSLALSKQLCRSAEKDKLHDVNNKECDVIAERSRSEESAQAVIAFMQRKAKM</sequence>
<comment type="subcellular location">
    <subcellularLocation>
        <location evidence="1">Peroxisome</location>
    </subcellularLocation>
</comment>
<proteinExistence type="predicted"/>
<dbReference type="FunFam" id="3.90.226.10:FF:000084">
    <property type="entry name" value="Enoyl-CoA delta isomerase 2, mitochondrial"/>
    <property type="match status" value="1"/>
</dbReference>
<dbReference type="Gene3D" id="3.90.226.10">
    <property type="entry name" value="2-enoyl-CoA Hydratase, Chain A, domain 1"/>
    <property type="match status" value="1"/>
</dbReference>
<dbReference type="Proteomes" id="UP001152795">
    <property type="component" value="Unassembled WGS sequence"/>
</dbReference>
<dbReference type="InterPro" id="IPR029045">
    <property type="entry name" value="ClpP/crotonase-like_dom_sf"/>
</dbReference>
<keyword evidence="5" id="KW-1185">Reference proteome</keyword>
<dbReference type="Gene3D" id="1.10.12.10">
    <property type="entry name" value="Lyase 2-enoyl-coa Hydratase, Chain A, domain 2"/>
    <property type="match status" value="1"/>
</dbReference>
<dbReference type="EMBL" id="CACRXK020000426">
    <property type="protein sequence ID" value="CAB3981762.1"/>
    <property type="molecule type" value="Genomic_DNA"/>
</dbReference>
<accession>A0A6S7FZR4</accession>
<evidence type="ECO:0000256" key="2">
    <source>
        <dbReference type="ARBA" id="ARBA00023140"/>
    </source>
</evidence>
<gene>
    <name evidence="4" type="ORF">PACLA_8A041620</name>
</gene>
<reference evidence="4" key="1">
    <citation type="submission" date="2020-04" db="EMBL/GenBank/DDBJ databases">
        <authorList>
            <person name="Alioto T."/>
            <person name="Alioto T."/>
            <person name="Gomez Garrido J."/>
        </authorList>
    </citation>
    <scope>NUCLEOTIDE SEQUENCE</scope>
    <source>
        <strain evidence="4">A484AB</strain>
    </source>
</reference>
<dbReference type="Pfam" id="PF00378">
    <property type="entry name" value="ECH_1"/>
    <property type="match status" value="1"/>
</dbReference>
<dbReference type="SUPFAM" id="SSF52096">
    <property type="entry name" value="ClpP/crotonase"/>
    <property type="match status" value="1"/>
</dbReference>
<dbReference type="GO" id="GO:0005777">
    <property type="term" value="C:peroxisome"/>
    <property type="evidence" value="ECO:0007669"/>
    <property type="project" value="UniProtKB-SubCell"/>
</dbReference>
<name>A0A6S7FZR4_PARCT</name>
<dbReference type="InterPro" id="IPR001753">
    <property type="entry name" value="Enoyl-CoA_hydra/iso"/>
</dbReference>
<dbReference type="GO" id="GO:0000062">
    <property type="term" value="F:fatty-acyl-CoA binding"/>
    <property type="evidence" value="ECO:0007669"/>
    <property type="project" value="InterPro"/>
</dbReference>
<dbReference type="OrthoDB" id="409763at2759"/>
<dbReference type="InterPro" id="IPR051053">
    <property type="entry name" value="ECH/Chromodomain_protein"/>
</dbReference>
<evidence type="ECO:0000313" key="4">
    <source>
        <dbReference type="EMBL" id="CAB3981762.1"/>
    </source>
</evidence>
<dbReference type="PANTHER" id="PTHR43684">
    <property type="match status" value="1"/>
</dbReference>
<dbReference type="Gene3D" id="1.20.80.10">
    <property type="match status" value="1"/>
</dbReference>
<dbReference type="InterPro" id="IPR035984">
    <property type="entry name" value="Acyl-CoA-binding_sf"/>
</dbReference>
<dbReference type="CDD" id="cd06558">
    <property type="entry name" value="crotonase-like"/>
    <property type="match status" value="1"/>
</dbReference>
<dbReference type="GO" id="GO:0004165">
    <property type="term" value="F:delta(3)-delta(2)-enoyl-CoA isomerase activity"/>
    <property type="evidence" value="ECO:0007669"/>
    <property type="project" value="UniProtKB-ARBA"/>
</dbReference>
<evidence type="ECO:0000313" key="5">
    <source>
        <dbReference type="Proteomes" id="UP001152795"/>
    </source>
</evidence>
<organism evidence="4 5">
    <name type="scientific">Paramuricea clavata</name>
    <name type="common">Red gorgonian</name>
    <name type="synonym">Violescent sea-whip</name>
    <dbReference type="NCBI Taxonomy" id="317549"/>
    <lineage>
        <taxon>Eukaryota</taxon>
        <taxon>Metazoa</taxon>
        <taxon>Cnidaria</taxon>
        <taxon>Anthozoa</taxon>
        <taxon>Octocorallia</taxon>
        <taxon>Malacalcyonacea</taxon>
        <taxon>Plexauridae</taxon>
        <taxon>Paramuricea</taxon>
    </lineage>
</organism>
<dbReference type="InterPro" id="IPR014748">
    <property type="entry name" value="Enoyl-CoA_hydra_C"/>
</dbReference>
<protein>
    <submittedName>
        <fullName evidence="4">Enoyl- delta isomerase 2, mitochondrial isoform X3</fullName>
    </submittedName>
</protein>